<keyword evidence="5 9" id="KW-0378">Hydrolase</keyword>
<evidence type="ECO:0000256" key="4">
    <source>
        <dbReference type="ARBA" id="ARBA00022729"/>
    </source>
</evidence>
<organism evidence="10 11">
    <name type="scientific">Colletotrichum spaethianum</name>
    <dbReference type="NCBI Taxonomy" id="700344"/>
    <lineage>
        <taxon>Eukaryota</taxon>
        <taxon>Fungi</taxon>
        <taxon>Dikarya</taxon>
        <taxon>Ascomycota</taxon>
        <taxon>Pezizomycotina</taxon>
        <taxon>Sordariomycetes</taxon>
        <taxon>Hypocreomycetidae</taxon>
        <taxon>Glomerellales</taxon>
        <taxon>Glomerellaceae</taxon>
        <taxon>Colletotrichum</taxon>
        <taxon>Colletotrichum spaethianum species complex</taxon>
    </lineage>
</organism>
<dbReference type="GO" id="GO:0005975">
    <property type="term" value="P:carbohydrate metabolic process"/>
    <property type="evidence" value="ECO:0007669"/>
    <property type="project" value="InterPro"/>
</dbReference>
<evidence type="ECO:0000256" key="1">
    <source>
        <dbReference type="ARBA" id="ARBA00004613"/>
    </source>
</evidence>
<name>A0AA37LBL7_9PEZI</name>
<dbReference type="GO" id="GO:0071555">
    <property type="term" value="P:cell wall organization"/>
    <property type="evidence" value="ECO:0007669"/>
    <property type="project" value="UniProtKB-KW"/>
</dbReference>
<keyword evidence="8" id="KW-0961">Cell wall biogenesis/degradation</keyword>
<keyword evidence="6" id="KW-0325">Glycoprotein</keyword>
<evidence type="ECO:0000256" key="9">
    <source>
        <dbReference type="RuleBase" id="RU361169"/>
    </source>
</evidence>
<comment type="caution">
    <text evidence="10">The sequence shown here is derived from an EMBL/GenBank/DDBJ whole genome shotgun (WGS) entry which is preliminary data.</text>
</comment>
<evidence type="ECO:0000256" key="3">
    <source>
        <dbReference type="ARBA" id="ARBA00022525"/>
    </source>
</evidence>
<dbReference type="EMBL" id="BQXU01000006">
    <property type="protein sequence ID" value="GKT42985.1"/>
    <property type="molecule type" value="Genomic_DNA"/>
</dbReference>
<comment type="subcellular location">
    <subcellularLocation>
        <location evidence="1">Secreted</location>
    </subcellularLocation>
</comment>
<evidence type="ECO:0000256" key="6">
    <source>
        <dbReference type="ARBA" id="ARBA00023180"/>
    </source>
</evidence>
<evidence type="ECO:0000256" key="7">
    <source>
        <dbReference type="ARBA" id="ARBA00023295"/>
    </source>
</evidence>
<dbReference type="SUPFAM" id="SSF51126">
    <property type="entry name" value="Pectin lyase-like"/>
    <property type="match status" value="1"/>
</dbReference>
<keyword evidence="4" id="KW-0732">Signal</keyword>
<comment type="similarity">
    <text evidence="2 9">Belongs to the glycosyl hydrolase 28 family.</text>
</comment>
<reference evidence="10 11" key="1">
    <citation type="submission" date="2022-03" db="EMBL/GenBank/DDBJ databases">
        <title>Genome data of Colletotrichum spp.</title>
        <authorList>
            <person name="Utami Y.D."/>
            <person name="Hiruma K."/>
        </authorList>
    </citation>
    <scope>NUCLEOTIDE SEQUENCE [LARGE SCALE GENOMIC DNA]</scope>
    <source>
        <strain evidence="10 11">MAFF 239500</strain>
    </source>
</reference>
<keyword evidence="7 9" id="KW-0326">Glycosidase</keyword>
<evidence type="ECO:0000256" key="8">
    <source>
        <dbReference type="ARBA" id="ARBA00023316"/>
    </source>
</evidence>
<dbReference type="RefSeq" id="XP_049125335.1">
    <property type="nucleotide sequence ID" value="XM_049269378.1"/>
</dbReference>
<dbReference type="InterPro" id="IPR000743">
    <property type="entry name" value="Glyco_hydro_28"/>
</dbReference>
<dbReference type="AlphaFoldDB" id="A0AA37LBL7"/>
<dbReference type="GeneID" id="73323968"/>
<evidence type="ECO:0000313" key="10">
    <source>
        <dbReference type="EMBL" id="GKT42985.1"/>
    </source>
</evidence>
<evidence type="ECO:0000256" key="2">
    <source>
        <dbReference type="ARBA" id="ARBA00008834"/>
    </source>
</evidence>
<proteinExistence type="inferred from homology"/>
<keyword evidence="3" id="KW-0964">Secreted</keyword>
<dbReference type="InterPro" id="IPR011050">
    <property type="entry name" value="Pectin_lyase_fold/virulence"/>
</dbReference>
<protein>
    <submittedName>
        <fullName evidence="10">Alpha-L-rhamnosidase rgxB</fullName>
    </submittedName>
</protein>
<evidence type="ECO:0000256" key="5">
    <source>
        <dbReference type="ARBA" id="ARBA00022801"/>
    </source>
</evidence>
<dbReference type="Gene3D" id="2.160.20.10">
    <property type="entry name" value="Single-stranded right-handed beta-helix, Pectin lyase-like"/>
    <property type="match status" value="1"/>
</dbReference>
<dbReference type="Proteomes" id="UP001055115">
    <property type="component" value="Unassembled WGS sequence"/>
</dbReference>
<gene>
    <name evidence="10" type="ORF">ColSpa_03166</name>
</gene>
<dbReference type="GO" id="GO:0005576">
    <property type="term" value="C:extracellular region"/>
    <property type="evidence" value="ECO:0007669"/>
    <property type="project" value="UniProtKB-SubCell"/>
</dbReference>
<evidence type="ECO:0000313" key="11">
    <source>
        <dbReference type="Proteomes" id="UP001055115"/>
    </source>
</evidence>
<dbReference type="InterPro" id="IPR012334">
    <property type="entry name" value="Pectin_lyas_fold"/>
</dbReference>
<sequence>MSFKNLTVADMRGAAFSISQCTRFRGAPGVGNCTNSQFQIRDITVDGMVGTTKSARVASLQCSAIAPCTNIGLFNVNLRLPNDTAAASYLCDNAASPRGFECTGTPCVGGSATGEC</sequence>
<keyword evidence="11" id="KW-1185">Reference proteome</keyword>
<accession>A0AA37LBL7</accession>
<dbReference type="PANTHER" id="PTHR31736">
    <property type="match status" value="1"/>
</dbReference>
<dbReference type="Pfam" id="PF00295">
    <property type="entry name" value="Glyco_hydro_28"/>
    <property type="match status" value="1"/>
</dbReference>
<dbReference type="PANTHER" id="PTHR31736:SF8">
    <property type="entry name" value="PUTATIVE (AFU_ORTHOLOGUE AFUA_7G06410)-RELATED"/>
    <property type="match status" value="1"/>
</dbReference>
<dbReference type="GO" id="GO:0004650">
    <property type="term" value="F:polygalacturonase activity"/>
    <property type="evidence" value="ECO:0007669"/>
    <property type="project" value="InterPro"/>
</dbReference>